<feature type="domain" description="DUF222" evidence="2">
    <location>
        <begin position="44"/>
        <end position="249"/>
    </location>
</feature>
<reference evidence="3" key="1">
    <citation type="submission" date="2023-03" db="EMBL/GenBank/DDBJ databases">
        <title>Draft genome sequence of a Mycolicibacterium mageritense strain H4_3_1 isolated from a hybrid biological-inorganic system reactor.</title>
        <authorList>
            <person name="Feng X."/>
            <person name="Kazama D."/>
            <person name="Sato K."/>
            <person name="Kobayashi H."/>
        </authorList>
    </citation>
    <scope>NUCLEOTIDE SEQUENCE</scope>
    <source>
        <strain evidence="3">H4_3_1</strain>
    </source>
</reference>
<evidence type="ECO:0000313" key="4">
    <source>
        <dbReference type="Proteomes" id="UP001241092"/>
    </source>
</evidence>
<dbReference type="Proteomes" id="UP001241092">
    <property type="component" value="Chromosome"/>
</dbReference>
<gene>
    <name evidence="3" type="ORF">hbim_04204</name>
</gene>
<feature type="domain" description="DUF222" evidence="2">
    <location>
        <begin position="308"/>
        <end position="426"/>
    </location>
</feature>
<evidence type="ECO:0000259" key="2">
    <source>
        <dbReference type="Pfam" id="PF02720"/>
    </source>
</evidence>
<feature type="compositionally biased region" description="Acidic residues" evidence="1">
    <location>
        <begin position="255"/>
        <end position="288"/>
    </location>
</feature>
<evidence type="ECO:0000256" key="1">
    <source>
        <dbReference type="SAM" id="MobiDB-lite"/>
    </source>
</evidence>
<dbReference type="AlphaFoldDB" id="A0AAI8TXN5"/>
<feature type="region of interest" description="Disordered" evidence="1">
    <location>
        <begin position="186"/>
        <end position="208"/>
    </location>
</feature>
<dbReference type="InterPro" id="IPR003615">
    <property type="entry name" value="HNH_nuc"/>
</dbReference>
<accession>A0AAI8TXN5</accession>
<protein>
    <recommendedName>
        <fullName evidence="2">DUF222 domain-containing protein</fullName>
    </recommendedName>
</protein>
<dbReference type="InterPro" id="IPR003870">
    <property type="entry name" value="DUF222"/>
</dbReference>
<feature type="compositionally biased region" description="Low complexity" evidence="1">
    <location>
        <begin position="289"/>
        <end position="308"/>
    </location>
</feature>
<dbReference type="CDD" id="cd00085">
    <property type="entry name" value="HNHc"/>
    <property type="match status" value="1"/>
</dbReference>
<feature type="region of interest" description="Disordered" evidence="1">
    <location>
        <begin position="236"/>
        <end position="326"/>
    </location>
</feature>
<dbReference type="EMBL" id="AP027452">
    <property type="protein sequence ID" value="BDY30261.1"/>
    <property type="molecule type" value="Genomic_DNA"/>
</dbReference>
<organism evidence="3 4">
    <name type="scientific">Mycolicibacterium mageritense</name>
    <name type="common">Mycobacterium mageritense</name>
    <dbReference type="NCBI Taxonomy" id="53462"/>
    <lineage>
        <taxon>Bacteria</taxon>
        <taxon>Bacillati</taxon>
        <taxon>Actinomycetota</taxon>
        <taxon>Actinomycetes</taxon>
        <taxon>Mycobacteriales</taxon>
        <taxon>Mycobacteriaceae</taxon>
        <taxon>Mycolicibacterium</taxon>
    </lineage>
</organism>
<dbReference type="Pfam" id="PF02720">
    <property type="entry name" value="DUF222"/>
    <property type="match status" value="2"/>
</dbReference>
<dbReference type="RefSeq" id="WP_286211230.1">
    <property type="nucleotide sequence ID" value="NZ_AP027452.1"/>
</dbReference>
<evidence type="ECO:0000313" key="3">
    <source>
        <dbReference type="EMBL" id="BDY30261.1"/>
    </source>
</evidence>
<name>A0AAI8TXN5_MYCME</name>
<proteinExistence type="predicted"/>
<sequence length="520" mass="56741">MHSTSVVDREAVFAAYADYDAACATLATLTYTSLTLPELLELQSRRETQACRAPTVDHALLAEIQTRTTAKDIGAKDWADVLVHRLRISRTEARRRVAEAHDLGPRTTLNGDALPPLLPDTAAAQATGQINAEHVAIIRNFINKPPIPLDDATIAHIDTDLTRIAIGNTPETLRRSAERIAFHLNQDGEEPVEDRRARRRGITLGPQDADGLRKVTGFADAELCSYIEAIDAKWAAPGKCNPDDENPDTEPASTTDEDTNAESPIDEDTNAEPPIDEDTNAEPPDDTPDTPIAAQPADTAETKTNTETAESKPAAATKDTRTLPQRRHDAWKAVARAMLASGNLGQHNGLPVTVVVSTTLRELQTGTGIATTGGHTALPMSDVIRMASHANHYLVIFDDHHEIPLYLGRTKRIATPGQRIVLYARDRGCTVPGCTGPAYHAEAHHARADFVAGGRTDITDLTLACGPQNRLVTDNGWTTRIRPDGRVEWIPPPLLDTGQDRINHYWHPEELFHPPEEDDP</sequence>